<keyword evidence="2" id="KW-1185">Reference proteome</keyword>
<evidence type="ECO:0000313" key="1">
    <source>
        <dbReference type="EMBL" id="KAH3721080.1"/>
    </source>
</evidence>
<protein>
    <submittedName>
        <fullName evidence="1">Uncharacterized protein</fullName>
    </submittedName>
</protein>
<name>A0A9D4CCN0_DREPO</name>
<dbReference type="Proteomes" id="UP000828390">
    <property type="component" value="Unassembled WGS sequence"/>
</dbReference>
<evidence type="ECO:0000313" key="2">
    <source>
        <dbReference type="Proteomes" id="UP000828390"/>
    </source>
</evidence>
<dbReference type="EMBL" id="JAIWYP010000013">
    <property type="protein sequence ID" value="KAH3721080.1"/>
    <property type="molecule type" value="Genomic_DNA"/>
</dbReference>
<accession>A0A9D4CCN0</accession>
<organism evidence="1 2">
    <name type="scientific">Dreissena polymorpha</name>
    <name type="common">Zebra mussel</name>
    <name type="synonym">Mytilus polymorpha</name>
    <dbReference type="NCBI Taxonomy" id="45954"/>
    <lineage>
        <taxon>Eukaryota</taxon>
        <taxon>Metazoa</taxon>
        <taxon>Spiralia</taxon>
        <taxon>Lophotrochozoa</taxon>
        <taxon>Mollusca</taxon>
        <taxon>Bivalvia</taxon>
        <taxon>Autobranchia</taxon>
        <taxon>Heteroconchia</taxon>
        <taxon>Euheterodonta</taxon>
        <taxon>Imparidentia</taxon>
        <taxon>Neoheterodontei</taxon>
        <taxon>Myida</taxon>
        <taxon>Dreissenoidea</taxon>
        <taxon>Dreissenidae</taxon>
        <taxon>Dreissena</taxon>
    </lineage>
</organism>
<gene>
    <name evidence="1" type="ORF">DPMN_063995</name>
</gene>
<comment type="caution">
    <text evidence="1">The sequence shown here is derived from an EMBL/GenBank/DDBJ whole genome shotgun (WGS) entry which is preliminary data.</text>
</comment>
<proteinExistence type="predicted"/>
<dbReference type="AlphaFoldDB" id="A0A9D4CCN0"/>
<reference evidence="1" key="2">
    <citation type="submission" date="2020-11" db="EMBL/GenBank/DDBJ databases">
        <authorList>
            <person name="McCartney M.A."/>
            <person name="Auch B."/>
            <person name="Kono T."/>
            <person name="Mallez S."/>
            <person name="Becker A."/>
            <person name="Gohl D.M."/>
            <person name="Silverstein K.A.T."/>
            <person name="Koren S."/>
            <person name="Bechman K.B."/>
            <person name="Herman A."/>
            <person name="Abrahante J.E."/>
            <person name="Garbe J."/>
        </authorList>
    </citation>
    <scope>NUCLEOTIDE SEQUENCE</scope>
    <source>
        <strain evidence="1">Duluth1</strain>
        <tissue evidence="1">Whole animal</tissue>
    </source>
</reference>
<reference evidence="1" key="1">
    <citation type="journal article" date="2019" name="bioRxiv">
        <title>The Genome of the Zebra Mussel, Dreissena polymorpha: A Resource for Invasive Species Research.</title>
        <authorList>
            <person name="McCartney M.A."/>
            <person name="Auch B."/>
            <person name="Kono T."/>
            <person name="Mallez S."/>
            <person name="Zhang Y."/>
            <person name="Obille A."/>
            <person name="Becker A."/>
            <person name="Abrahante J.E."/>
            <person name="Garbe J."/>
            <person name="Badalamenti J.P."/>
            <person name="Herman A."/>
            <person name="Mangelson H."/>
            <person name="Liachko I."/>
            <person name="Sullivan S."/>
            <person name="Sone E.D."/>
            <person name="Koren S."/>
            <person name="Silverstein K.A.T."/>
            <person name="Beckman K.B."/>
            <person name="Gohl D.M."/>
        </authorList>
    </citation>
    <scope>NUCLEOTIDE SEQUENCE</scope>
    <source>
        <strain evidence="1">Duluth1</strain>
        <tissue evidence="1">Whole animal</tissue>
    </source>
</reference>
<sequence length="93" mass="10452">MHDTDLCTQVSPINAPHILHFRKHKTKSYYWPARTPLCVSQKTKDGFVLIRHQVRLIVQDCASGNATGSSPSGLSEEKLYGQCNRASVLLLMR</sequence>